<gene>
    <name evidence="1" type="ORF">NDU88_009285</name>
</gene>
<proteinExistence type="predicted"/>
<sequence>MQTRQLLQAARAHSPFRSDDLEVRLTTDFSKETSDRRGAFLALRPPQLDVKYGLFEPARITKEDNLYWSSILNRRSDVIQAYATFQERIDIPAITHLDCSVSLLS</sequence>
<evidence type="ECO:0000313" key="2">
    <source>
        <dbReference type="Proteomes" id="UP001066276"/>
    </source>
</evidence>
<protein>
    <submittedName>
        <fullName evidence="1">Uncharacterized protein</fullName>
    </submittedName>
</protein>
<evidence type="ECO:0000313" key="1">
    <source>
        <dbReference type="EMBL" id="KAJ1130941.1"/>
    </source>
</evidence>
<organism evidence="1 2">
    <name type="scientific">Pleurodeles waltl</name>
    <name type="common">Iberian ribbed newt</name>
    <dbReference type="NCBI Taxonomy" id="8319"/>
    <lineage>
        <taxon>Eukaryota</taxon>
        <taxon>Metazoa</taxon>
        <taxon>Chordata</taxon>
        <taxon>Craniata</taxon>
        <taxon>Vertebrata</taxon>
        <taxon>Euteleostomi</taxon>
        <taxon>Amphibia</taxon>
        <taxon>Batrachia</taxon>
        <taxon>Caudata</taxon>
        <taxon>Salamandroidea</taxon>
        <taxon>Salamandridae</taxon>
        <taxon>Pleurodelinae</taxon>
        <taxon>Pleurodeles</taxon>
    </lineage>
</organism>
<dbReference type="EMBL" id="JANPWB010000011">
    <property type="protein sequence ID" value="KAJ1130941.1"/>
    <property type="molecule type" value="Genomic_DNA"/>
</dbReference>
<comment type="caution">
    <text evidence="1">The sequence shown here is derived from an EMBL/GenBank/DDBJ whole genome shotgun (WGS) entry which is preliminary data.</text>
</comment>
<reference evidence="1" key="1">
    <citation type="journal article" date="2022" name="bioRxiv">
        <title>Sequencing and chromosome-scale assembly of the giantPleurodeles waltlgenome.</title>
        <authorList>
            <person name="Brown T."/>
            <person name="Elewa A."/>
            <person name="Iarovenko S."/>
            <person name="Subramanian E."/>
            <person name="Araus A.J."/>
            <person name="Petzold A."/>
            <person name="Susuki M."/>
            <person name="Suzuki K.-i.T."/>
            <person name="Hayashi T."/>
            <person name="Toyoda A."/>
            <person name="Oliveira C."/>
            <person name="Osipova E."/>
            <person name="Leigh N.D."/>
            <person name="Simon A."/>
            <person name="Yun M.H."/>
        </authorList>
    </citation>
    <scope>NUCLEOTIDE SEQUENCE</scope>
    <source>
        <strain evidence="1">20211129_DDA</strain>
        <tissue evidence="1">Liver</tissue>
    </source>
</reference>
<name>A0AAV7PRP5_PLEWA</name>
<keyword evidence="2" id="KW-1185">Reference proteome</keyword>
<accession>A0AAV7PRP5</accession>
<dbReference type="AlphaFoldDB" id="A0AAV7PRP5"/>
<dbReference type="Proteomes" id="UP001066276">
    <property type="component" value="Chromosome 7"/>
</dbReference>